<comment type="caution">
    <text evidence="2">The sequence shown here is derived from an EMBL/GenBank/DDBJ whole genome shotgun (WGS) entry which is preliminary data.</text>
</comment>
<accession>A0A8S3X0S9</accession>
<dbReference type="AlphaFoldDB" id="A0A8S3X0S9"/>
<proteinExistence type="predicted"/>
<dbReference type="EMBL" id="CAJQZP010000858">
    <property type="protein sequence ID" value="CAG4989925.1"/>
    <property type="molecule type" value="Genomic_DNA"/>
</dbReference>
<name>A0A8S3X0S9_PARAO</name>
<feature type="region of interest" description="Disordered" evidence="1">
    <location>
        <begin position="96"/>
        <end position="115"/>
    </location>
</feature>
<dbReference type="OrthoDB" id="7486123at2759"/>
<reference evidence="2" key="1">
    <citation type="submission" date="2021-04" db="EMBL/GenBank/DDBJ databases">
        <authorList>
            <person name="Tunstrom K."/>
        </authorList>
    </citation>
    <scope>NUCLEOTIDE SEQUENCE</scope>
</reference>
<evidence type="ECO:0000313" key="3">
    <source>
        <dbReference type="Proteomes" id="UP000691718"/>
    </source>
</evidence>
<organism evidence="2 3">
    <name type="scientific">Parnassius apollo</name>
    <name type="common">Apollo butterfly</name>
    <name type="synonym">Papilio apollo</name>
    <dbReference type="NCBI Taxonomy" id="110799"/>
    <lineage>
        <taxon>Eukaryota</taxon>
        <taxon>Metazoa</taxon>
        <taxon>Ecdysozoa</taxon>
        <taxon>Arthropoda</taxon>
        <taxon>Hexapoda</taxon>
        <taxon>Insecta</taxon>
        <taxon>Pterygota</taxon>
        <taxon>Neoptera</taxon>
        <taxon>Endopterygota</taxon>
        <taxon>Lepidoptera</taxon>
        <taxon>Glossata</taxon>
        <taxon>Ditrysia</taxon>
        <taxon>Papilionoidea</taxon>
        <taxon>Papilionidae</taxon>
        <taxon>Parnassiinae</taxon>
        <taxon>Parnassini</taxon>
        <taxon>Parnassius</taxon>
        <taxon>Parnassius</taxon>
    </lineage>
</organism>
<evidence type="ECO:0000313" key="2">
    <source>
        <dbReference type="EMBL" id="CAG4989925.1"/>
    </source>
</evidence>
<sequence length="140" mass="15707">MRVVSPARELELEVHLRLASSTSKAPRLSWTGDLDSLTLNAARSIFPAHACSHPLQQSCYVTTVQHTNCSRCRQNGATVFLGAFRVRLKRVLRRSVDGPEPGRGQGLGAPWTPPPTRCERPGREYLIRSLVPLWRLRPRT</sequence>
<keyword evidence="3" id="KW-1185">Reference proteome</keyword>
<dbReference type="Proteomes" id="UP000691718">
    <property type="component" value="Unassembled WGS sequence"/>
</dbReference>
<evidence type="ECO:0000256" key="1">
    <source>
        <dbReference type="SAM" id="MobiDB-lite"/>
    </source>
</evidence>
<protein>
    <submittedName>
        <fullName evidence="2">(apollo) hypothetical protein</fullName>
    </submittedName>
</protein>
<gene>
    <name evidence="2" type="ORF">PAPOLLO_LOCUS11878</name>
</gene>